<reference evidence="4 5" key="1">
    <citation type="submission" date="2021-11" db="EMBL/GenBank/DDBJ databases">
        <authorList>
            <person name="Liang Q."/>
            <person name="Mou H."/>
            <person name="Liu Z."/>
        </authorList>
    </citation>
    <scope>NUCLEOTIDE SEQUENCE [LARGE SCALE GENOMIC DNA]</scope>
    <source>
        <strain evidence="4 5">CHU3</strain>
    </source>
</reference>
<keyword evidence="5" id="KW-1185">Reference proteome</keyword>
<dbReference type="Pfam" id="PF03403">
    <property type="entry name" value="PAF-AH_p_II"/>
    <property type="match status" value="1"/>
</dbReference>
<dbReference type="GO" id="GO:0016787">
    <property type="term" value="F:hydrolase activity"/>
    <property type="evidence" value="ECO:0007669"/>
    <property type="project" value="UniProtKB-KW"/>
</dbReference>
<evidence type="ECO:0000313" key="5">
    <source>
        <dbReference type="Proteomes" id="UP001209701"/>
    </source>
</evidence>
<dbReference type="PANTHER" id="PTHR10272">
    <property type="entry name" value="PLATELET-ACTIVATING FACTOR ACETYLHYDROLASE"/>
    <property type="match status" value="1"/>
</dbReference>
<sequence length="347" mass="36103">MKILKWMAGGLLALLVLAGALLGYAMLTAIDSEHPVGFQLSQASGPDGKVFPIGVWYPTESRAWPTTPIGMTVMKVAAGAPIAGQRLPLVLISHGNGAGIPAHADLAMAMASAGYIVAAPMHGGDNFADQSAVGKPAWLSGRGQELKATLDHMLQRWPARAQIDPARVGAYGFSAGGFTVMSVIGAMPDLRLIAKHCSAAAEFACKLLAHSKSPLLSADTATMGESFVSDARIKVAAVAAPGLSFAFGAEGLAQVRVPVQLWSGDGDEIVPFATNGQAIQAALGAKLELHKVPGAGHFSFLAPCSGLAKLLAPPQLCEDAGQFDRKAFHRDMNASVVNFFDAQMKPR</sequence>
<comment type="caution">
    <text evidence="4">The sequence shown here is derived from an EMBL/GenBank/DDBJ whole genome shotgun (WGS) entry which is preliminary data.</text>
</comment>
<accession>A0ABT2YIK0</accession>
<dbReference type="EMBL" id="JAJIRN010000007">
    <property type="protein sequence ID" value="MCV2369796.1"/>
    <property type="molecule type" value="Genomic_DNA"/>
</dbReference>
<evidence type="ECO:0000256" key="3">
    <source>
        <dbReference type="ARBA" id="ARBA00023098"/>
    </source>
</evidence>
<dbReference type="Proteomes" id="UP001209701">
    <property type="component" value="Unassembled WGS sequence"/>
</dbReference>
<dbReference type="InterPro" id="IPR029058">
    <property type="entry name" value="AB_hydrolase_fold"/>
</dbReference>
<dbReference type="PANTHER" id="PTHR10272:SF0">
    <property type="entry name" value="PLATELET-ACTIVATING FACTOR ACETYLHYDROLASE"/>
    <property type="match status" value="1"/>
</dbReference>
<dbReference type="InterPro" id="IPR016986">
    <property type="entry name" value="UCP031982_abhydr"/>
</dbReference>
<keyword evidence="3" id="KW-0443">Lipid metabolism</keyword>
<dbReference type="Gene3D" id="3.40.50.1820">
    <property type="entry name" value="alpha/beta hydrolase"/>
    <property type="match status" value="1"/>
</dbReference>
<keyword evidence="1 4" id="KW-0378">Hydrolase</keyword>
<evidence type="ECO:0000256" key="1">
    <source>
        <dbReference type="ARBA" id="ARBA00022801"/>
    </source>
</evidence>
<keyword evidence="2" id="KW-0442">Lipid degradation</keyword>
<evidence type="ECO:0000313" key="4">
    <source>
        <dbReference type="EMBL" id="MCV2369796.1"/>
    </source>
</evidence>
<proteinExistence type="predicted"/>
<protein>
    <submittedName>
        <fullName evidence="4">Dienelactone hydrolase</fullName>
    </submittedName>
</protein>
<dbReference type="PIRSF" id="PIRSF031982">
    <property type="entry name" value="UCP031982_abhydr"/>
    <property type="match status" value="1"/>
</dbReference>
<dbReference type="SUPFAM" id="SSF53474">
    <property type="entry name" value="alpha/beta-Hydrolases"/>
    <property type="match status" value="1"/>
</dbReference>
<name>A0ABT2YIK0_9BURK</name>
<dbReference type="RefSeq" id="WP_263572377.1">
    <property type="nucleotide sequence ID" value="NZ_JAJIRN010000007.1"/>
</dbReference>
<gene>
    <name evidence="4" type="ORF">LNV07_17075</name>
</gene>
<evidence type="ECO:0000256" key="2">
    <source>
        <dbReference type="ARBA" id="ARBA00022963"/>
    </source>
</evidence>
<organism evidence="4 5">
    <name type="scientific">Roseateles oligotrophus</name>
    <dbReference type="NCBI Taxonomy" id="1769250"/>
    <lineage>
        <taxon>Bacteria</taxon>
        <taxon>Pseudomonadati</taxon>
        <taxon>Pseudomonadota</taxon>
        <taxon>Betaproteobacteria</taxon>
        <taxon>Burkholderiales</taxon>
        <taxon>Sphaerotilaceae</taxon>
        <taxon>Roseateles</taxon>
    </lineage>
</organism>